<evidence type="ECO:0000313" key="2">
    <source>
        <dbReference type="Proteomes" id="UP000192674"/>
    </source>
</evidence>
<evidence type="ECO:0000313" key="1">
    <source>
        <dbReference type="EMBL" id="SMD23278.1"/>
    </source>
</evidence>
<name>A0A1W2FNV4_KIBAR</name>
<dbReference type="EMBL" id="FWXV01000009">
    <property type="protein sequence ID" value="SMD23278.1"/>
    <property type="molecule type" value="Genomic_DNA"/>
</dbReference>
<accession>A0A1W2FNV4</accession>
<organism evidence="1 2">
    <name type="scientific">Kibdelosporangium aridum</name>
    <dbReference type="NCBI Taxonomy" id="2030"/>
    <lineage>
        <taxon>Bacteria</taxon>
        <taxon>Bacillati</taxon>
        <taxon>Actinomycetota</taxon>
        <taxon>Actinomycetes</taxon>
        <taxon>Pseudonocardiales</taxon>
        <taxon>Pseudonocardiaceae</taxon>
        <taxon>Kibdelosporangium</taxon>
    </lineage>
</organism>
<protein>
    <submittedName>
        <fullName evidence="1">Uncharacterized protein</fullName>
    </submittedName>
</protein>
<keyword evidence="2" id="KW-1185">Reference proteome</keyword>
<dbReference type="OrthoDB" id="3629704at2"/>
<proteinExistence type="predicted"/>
<dbReference type="AlphaFoldDB" id="A0A1W2FNV4"/>
<sequence>MVNNVAFVHITEADSIDELIADCADIPPSVRQSPSHPPLPRLAPSWEVTDKCHAQVEDLDEYV</sequence>
<dbReference type="Proteomes" id="UP000192674">
    <property type="component" value="Unassembled WGS sequence"/>
</dbReference>
<reference evidence="1 2" key="1">
    <citation type="submission" date="2017-04" db="EMBL/GenBank/DDBJ databases">
        <authorList>
            <person name="Afonso C.L."/>
            <person name="Miller P.J."/>
            <person name="Scott M.A."/>
            <person name="Spackman E."/>
            <person name="Goraichik I."/>
            <person name="Dimitrov K.M."/>
            <person name="Suarez D.L."/>
            <person name="Swayne D.E."/>
        </authorList>
    </citation>
    <scope>NUCLEOTIDE SEQUENCE [LARGE SCALE GENOMIC DNA]</scope>
    <source>
        <strain evidence="1 2">DSM 43828</strain>
    </source>
</reference>
<dbReference type="RefSeq" id="WP_143446898.1">
    <property type="nucleotide sequence ID" value="NZ_FWXV01000009.1"/>
</dbReference>
<gene>
    <name evidence="1" type="ORF">SAMN05661093_07852</name>
</gene>